<gene>
    <name evidence="15" type="primary">mutM</name>
    <name evidence="15" type="synonym">fpg</name>
    <name evidence="18" type="ORF">A8F95_00735</name>
</gene>
<keyword evidence="13 15" id="KW-0326">Glycosidase</keyword>
<dbReference type="SUPFAM" id="SSF46946">
    <property type="entry name" value="S13-like H2TH domain"/>
    <property type="match status" value="1"/>
</dbReference>
<dbReference type="InterPro" id="IPR000214">
    <property type="entry name" value="Znf_DNA_glyclase/AP_lyase"/>
</dbReference>
<dbReference type="EC" id="4.2.99.18" evidence="15"/>
<dbReference type="EC" id="3.2.2.23" evidence="15"/>
<comment type="caution">
    <text evidence="15">Lacks conserved residue(s) required for the propagation of feature annotation.</text>
</comment>
<feature type="active site" description="Proton donor; for delta-elimination activity" evidence="15">
    <location>
        <position position="264"/>
    </location>
</feature>
<evidence type="ECO:0000256" key="9">
    <source>
        <dbReference type="ARBA" id="ARBA00023125"/>
    </source>
</evidence>
<dbReference type="HAMAP" id="MF_00103">
    <property type="entry name" value="Fapy_DNA_glycosyl"/>
    <property type="match status" value="1"/>
</dbReference>
<dbReference type="GO" id="GO:0034039">
    <property type="term" value="F:8-oxo-7,8-dihydroguanine DNA N-glycosylase activity"/>
    <property type="evidence" value="ECO:0007669"/>
    <property type="project" value="TreeGrafter"/>
</dbReference>
<dbReference type="Pfam" id="PF01149">
    <property type="entry name" value="Fapy_DNA_glyco"/>
    <property type="match status" value="1"/>
</dbReference>
<evidence type="ECO:0000256" key="2">
    <source>
        <dbReference type="ARBA" id="ARBA00009409"/>
    </source>
</evidence>
<feature type="active site" description="Proton donor" evidence="15">
    <location>
        <position position="3"/>
    </location>
</feature>
<keyword evidence="9 15" id="KW-0238">DNA-binding</keyword>
<reference evidence="19" key="1">
    <citation type="submission" date="2016-05" db="EMBL/GenBank/DDBJ databases">
        <authorList>
            <person name="Liu B."/>
            <person name="Wang J."/>
            <person name="Zhu Y."/>
            <person name="Liu G."/>
            <person name="Chen Q."/>
            <person name="Chen Z."/>
            <person name="Lan J."/>
            <person name="Che J."/>
            <person name="Ge C."/>
            <person name="Shi H."/>
            <person name="Pan Z."/>
            <person name="Liu X."/>
        </authorList>
    </citation>
    <scope>NUCLEOTIDE SEQUENCE [LARGE SCALE GENOMIC DNA]</scope>
    <source>
        <strain evidence="19">FJAT-27215</strain>
    </source>
</reference>
<keyword evidence="19" id="KW-1185">Reference proteome</keyword>
<evidence type="ECO:0000256" key="15">
    <source>
        <dbReference type="HAMAP-Rule" id="MF_00103"/>
    </source>
</evidence>
<comment type="similarity">
    <text evidence="2 15">Belongs to the FPG family.</text>
</comment>
<dbReference type="Gene3D" id="3.20.190.10">
    <property type="entry name" value="MutM-like, N-terminal"/>
    <property type="match status" value="1"/>
</dbReference>
<accession>A0A1B9B855</accession>
<keyword evidence="8 15" id="KW-0862">Zinc</keyword>
<evidence type="ECO:0000313" key="19">
    <source>
        <dbReference type="Proteomes" id="UP000092578"/>
    </source>
</evidence>
<dbReference type="SUPFAM" id="SSF81624">
    <property type="entry name" value="N-terminal domain of MutM-like DNA repair proteins"/>
    <property type="match status" value="1"/>
</dbReference>
<sequence>MPEMPEVETVRRTLKQLVVGKTIQQVEIRWSNIIKKPEQAEQFADALVGETIHDVLRRGKFLIFALDHYSLVSHLRMEGKYRLHEDGEQEEPHTHILFTFTDGSQLRYRDVRKFGTMHLFERGKEHDSLPLSQLGPEPFSEDFSLEYVKSKLKKTERNIKAVLLDQKVFVGLGNIYVDEALFRAGIHPERKANSLSEEEIKILHKEIISTLKEAVDKGGSTVRSYVNSQGQAGTFQETHFVYGRKGEPCKHCGELIIKIRTAGRGTHICPNCQPLSPR</sequence>
<dbReference type="PANTHER" id="PTHR22993">
    <property type="entry name" value="FORMAMIDOPYRIMIDINE-DNA GLYCOSYLASE"/>
    <property type="match status" value="1"/>
</dbReference>
<keyword evidence="10 15" id="KW-0234">DNA repair</keyword>
<keyword evidence="7 15" id="KW-0378">Hydrolase</keyword>
<dbReference type="SUPFAM" id="SSF57716">
    <property type="entry name" value="Glucocorticoid receptor-like (DNA-binding domain)"/>
    <property type="match status" value="1"/>
</dbReference>
<comment type="caution">
    <text evidence="18">The sequence shown here is derived from an EMBL/GenBank/DDBJ whole genome shotgun (WGS) entry which is preliminary data.</text>
</comment>
<dbReference type="CDD" id="cd08966">
    <property type="entry name" value="EcFpg-like_N"/>
    <property type="match status" value="1"/>
</dbReference>
<dbReference type="Pfam" id="PF06831">
    <property type="entry name" value="H2TH"/>
    <property type="match status" value="1"/>
</dbReference>
<comment type="catalytic activity">
    <reaction evidence="14 15">
        <text>2'-deoxyribonucleotide-(2'-deoxyribose 5'-phosphate)-2'-deoxyribonucleotide-DNA = a 3'-end 2'-deoxyribonucleotide-(2,3-dehydro-2,3-deoxyribose 5'-phosphate)-DNA + a 5'-end 5'-phospho-2'-deoxyribonucleoside-DNA + H(+)</text>
        <dbReference type="Rhea" id="RHEA:66592"/>
        <dbReference type="Rhea" id="RHEA-COMP:13180"/>
        <dbReference type="Rhea" id="RHEA-COMP:16897"/>
        <dbReference type="Rhea" id="RHEA-COMP:17067"/>
        <dbReference type="ChEBI" id="CHEBI:15378"/>
        <dbReference type="ChEBI" id="CHEBI:136412"/>
        <dbReference type="ChEBI" id="CHEBI:157695"/>
        <dbReference type="ChEBI" id="CHEBI:167181"/>
        <dbReference type="EC" id="4.2.99.18"/>
    </reaction>
</comment>
<organism evidence="18 19">
    <name type="scientific">Pseudobacillus wudalianchiensis</name>
    <dbReference type="NCBI Taxonomy" id="1743143"/>
    <lineage>
        <taxon>Bacteria</taxon>
        <taxon>Bacillati</taxon>
        <taxon>Bacillota</taxon>
        <taxon>Bacilli</taxon>
        <taxon>Bacillales</taxon>
        <taxon>Bacillaceae</taxon>
        <taxon>Pseudobacillus</taxon>
    </lineage>
</organism>
<evidence type="ECO:0000256" key="3">
    <source>
        <dbReference type="ARBA" id="ARBA00011245"/>
    </source>
</evidence>
<keyword evidence="5 15" id="KW-0227">DNA damage</keyword>
<dbReference type="InterPro" id="IPR035937">
    <property type="entry name" value="FPG_N"/>
</dbReference>
<evidence type="ECO:0000256" key="8">
    <source>
        <dbReference type="ARBA" id="ARBA00022833"/>
    </source>
</evidence>
<evidence type="ECO:0000256" key="12">
    <source>
        <dbReference type="ARBA" id="ARBA00023268"/>
    </source>
</evidence>
<comment type="catalytic activity">
    <reaction evidence="1 15">
        <text>Hydrolysis of DNA containing ring-opened 7-methylguanine residues, releasing 2,6-diamino-4-hydroxy-5-(N-methyl)formamidopyrimidine.</text>
        <dbReference type="EC" id="3.2.2.23"/>
    </reaction>
</comment>
<dbReference type="PROSITE" id="PS51066">
    <property type="entry name" value="ZF_FPG_2"/>
    <property type="match status" value="1"/>
</dbReference>
<keyword evidence="11 15" id="KW-0456">Lyase</keyword>
<feature type="binding site" evidence="15">
    <location>
        <position position="112"/>
    </location>
    <ligand>
        <name>DNA</name>
        <dbReference type="ChEBI" id="CHEBI:16991"/>
    </ligand>
</feature>
<dbReference type="AlphaFoldDB" id="A0A1B9B855"/>
<evidence type="ECO:0000256" key="4">
    <source>
        <dbReference type="ARBA" id="ARBA00022723"/>
    </source>
</evidence>
<feature type="domain" description="Formamidopyrimidine-DNA glycosylase catalytic" evidence="17">
    <location>
        <begin position="2"/>
        <end position="115"/>
    </location>
</feature>
<comment type="subunit">
    <text evidence="3 15">Monomer.</text>
</comment>
<comment type="cofactor">
    <cofactor evidence="15">
        <name>Zn(2+)</name>
        <dbReference type="ChEBI" id="CHEBI:29105"/>
    </cofactor>
    <text evidence="15">Binds 1 zinc ion per subunit.</text>
</comment>
<dbReference type="PROSITE" id="PS51068">
    <property type="entry name" value="FPG_CAT"/>
    <property type="match status" value="1"/>
</dbReference>
<dbReference type="InterPro" id="IPR015887">
    <property type="entry name" value="DNA_glyclase_Znf_dom_DNA_BS"/>
</dbReference>
<dbReference type="EMBL" id="MAYT01000001">
    <property type="protein sequence ID" value="OCA92285.1"/>
    <property type="molecule type" value="Genomic_DNA"/>
</dbReference>
<dbReference type="InterPro" id="IPR020629">
    <property type="entry name" value="FPG_Glyclase"/>
</dbReference>
<dbReference type="SMART" id="SM00898">
    <property type="entry name" value="Fapy_DNA_glyco"/>
    <property type="match status" value="1"/>
</dbReference>
<dbReference type="GO" id="GO:0003684">
    <property type="term" value="F:damaged DNA binding"/>
    <property type="evidence" value="ECO:0007669"/>
    <property type="project" value="InterPro"/>
</dbReference>
<feature type="active site" description="Schiff-base intermediate with DNA" evidence="15">
    <location>
        <position position="2"/>
    </location>
</feature>
<evidence type="ECO:0000256" key="5">
    <source>
        <dbReference type="ARBA" id="ARBA00022763"/>
    </source>
</evidence>
<keyword evidence="6 15" id="KW-0863">Zinc-finger</keyword>
<proteinExistence type="inferred from homology"/>
<dbReference type="GO" id="GO:0008270">
    <property type="term" value="F:zinc ion binding"/>
    <property type="evidence" value="ECO:0007669"/>
    <property type="project" value="UniProtKB-UniRule"/>
</dbReference>
<dbReference type="GO" id="GO:0006284">
    <property type="term" value="P:base-excision repair"/>
    <property type="evidence" value="ECO:0007669"/>
    <property type="project" value="InterPro"/>
</dbReference>
<dbReference type="InterPro" id="IPR010663">
    <property type="entry name" value="Znf_FPG/IleRS"/>
</dbReference>
<evidence type="ECO:0000259" key="17">
    <source>
        <dbReference type="PROSITE" id="PS51068"/>
    </source>
</evidence>
<keyword evidence="4 15" id="KW-0479">Metal-binding</keyword>
<name>A0A1B9B855_9BACI</name>
<evidence type="ECO:0000256" key="13">
    <source>
        <dbReference type="ARBA" id="ARBA00023295"/>
    </source>
</evidence>
<dbReference type="SMART" id="SM01232">
    <property type="entry name" value="H2TH"/>
    <property type="match status" value="1"/>
</dbReference>
<evidence type="ECO:0000256" key="14">
    <source>
        <dbReference type="ARBA" id="ARBA00044632"/>
    </source>
</evidence>
<feature type="binding site" evidence="15">
    <location>
        <position position="93"/>
    </location>
    <ligand>
        <name>DNA</name>
        <dbReference type="ChEBI" id="CHEBI:16991"/>
    </ligand>
</feature>
<evidence type="ECO:0000256" key="1">
    <source>
        <dbReference type="ARBA" id="ARBA00001668"/>
    </source>
</evidence>
<dbReference type="PROSITE" id="PS01242">
    <property type="entry name" value="ZF_FPG_1"/>
    <property type="match status" value="1"/>
</dbReference>
<feature type="domain" description="FPG-type" evidence="16">
    <location>
        <begin position="240"/>
        <end position="274"/>
    </location>
</feature>
<dbReference type="FunFam" id="1.10.8.50:FF:000003">
    <property type="entry name" value="Formamidopyrimidine-DNA glycosylase"/>
    <property type="match status" value="1"/>
</dbReference>
<keyword evidence="12 15" id="KW-0511">Multifunctional enzyme</keyword>
<evidence type="ECO:0000256" key="10">
    <source>
        <dbReference type="ARBA" id="ARBA00023204"/>
    </source>
</evidence>
<dbReference type="GO" id="GO:0140078">
    <property type="term" value="F:class I DNA-(apurinic or apyrimidinic site) endonuclease activity"/>
    <property type="evidence" value="ECO:0007669"/>
    <property type="project" value="UniProtKB-EC"/>
</dbReference>
<dbReference type="FunFam" id="3.20.190.10:FF:000001">
    <property type="entry name" value="Formamidopyrimidine-DNA glycosylase"/>
    <property type="match status" value="1"/>
</dbReference>
<evidence type="ECO:0000259" key="16">
    <source>
        <dbReference type="PROSITE" id="PS51066"/>
    </source>
</evidence>
<evidence type="ECO:0000256" key="6">
    <source>
        <dbReference type="ARBA" id="ARBA00022771"/>
    </source>
</evidence>
<evidence type="ECO:0000256" key="11">
    <source>
        <dbReference type="ARBA" id="ARBA00023239"/>
    </source>
</evidence>
<dbReference type="NCBIfam" id="TIGR00577">
    <property type="entry name" value="fpg"/>
    <property type="match status" value="1"/>
</dbReference>
<evidence type="ECO:0000313" key="18">
    <source>
        <dbReference type="EMBL" id="OCA92285.1"/>
    </source>
</evidence>
<dbReference type="RefSeq" id="WP_065408809.1">
    <property type="nucleotide sequence ID" value="NZ_MAYT01000001.1"/>
</dbReference>
<dbReference type="NCBIfam" id="NF002211">
    <property type="entry name" value="PRK01103.1"/>
    <property type="match status" value="1"/>
</dbReference>
<dbReference type="PANTHER" id="PTHR22993:SF9">
    <property type="entry name" value="FORMAMIDOPYRIMIDINE-DNA GLYCOSYLASE"/>
    <property type="match status" value="1"/>
</dbReference>
<dbReference type="Proteomes" id="UP000092578">
    <property type="component" value="Unassembled WGS sequence"/>
</dbReference>
<dbReference type="InterPro" id="IPR012319">
    <property type="entry name" value="FPG_cat"/>
</dbReference>
<comment type="function">
    <text evidence="15">Involved in base excision repair of DNA damaged by oxidation or by mutagenic agents. Acts as DNA glycosylase that recognizes and removes damaged bases. Has a preference for oxidized purines, such as 7,8-dihydro-8-oxoguanine (8-oxoG). Has AP (apurinic/apyrimidinic) lyase activity and introduces nicks in the DNA strand. Cleaves the DNA backbone by beta-delta elimination to generate a single-strand break at the site of the removed base with both 3'- and 5'-phosphates.</text>
</comment>
<evidence type="ECO:0000256" key="7">
    <source>
        <dbReference type="ARBA" id="ARBA00022801"/>
    </source>
</evidence>
<feature type="active site" description="Proton donor; for beta-elimination activity" evidence="15">
    <location>
        <position position="60"/>
    </location>
</feature>
<dbReference type="Pfam" id="PF06827">
    <property type="entry name" value="zf-FPG_IleRS"/>
    <property type="match status" value="1"/>
</dbReference>
<dbReference type="GO" id="GO:0003690">
    <property type="term" value="F:double-stranded DNA binding"/>
    <property type="evidence" value="ECO:0007669"/>
    <property type="project" value="UniProtKB-ARBA"/>
</dbReference>
<protein>
    <recommendedName>
        <fullName evidence="15">Formamidopyrimidine-DNA glycosylase</fullName>
        <shortName evidence="15">Fapy-DNA glycosylase</shortName>
        <ecNumber evidence="15">3.2.2.23</ecNumber>
    </recommendedName>
    <alternativeName>
        <fullName evidence="15">DNA-(apurinic or apyrimidinic site) lyase MutM</fullName>
        <shortName evidence="15">AP lyase MutM</shortName>
        <ecNumber evidence="15">4.2.99.18</ecNumber>
    </alternativeName>
</protein>
<dbReference type="InterPro" id="IPR010979">
    <property type="entry name" value="Ribosomal_uS13-like_H2TH"/>
</dbReference>
<dbReference type="Gene3D" id="1.10.8.50">
    <property type="match status" value="1"/>
</dbReference>
<dbReference type="InterPro" id="IPR015886">
    <property type="entry name" value="H2TH_FPG"/>
</dbReference>